<comment type="caution">
    <text evidence="2">The sequence shown here is derived from an EMBL/GenBank/DDBJ whole genome shotgun (WGS) entry which is preliminary data.</text>
</comment>
<dbReference type="STRING" id="3871.A0A394DDS0"/>
<reference evidence="2 3" key="1">
    <citation type="journal article" date="2017" name="Plant Biotechnol. J.">
        <title>A comprehensive draft genome sequence for lupin (Lupinus angustifolius), an emerging health food: insights into plant-microbe interactions and legume evolution.</title>
        <authorList>
            <person name="Hane J.K."/>
            <person name="Ming Y."/>
            <person name="Kamphuis L.G."/>
            <person name="Nelson M.N."/>
            <person name="Garg G."/>
            <person name="Atkins C.A."/>
            <person name="Bayer P.E."/>
            <person name="Bravo A."/>
            <person name="Bringans S."/>
            <person name="Cannon S."/>
            <person name="Edwards D."/>
            <person name="Foley R."/>
            <person name="Gao L.L."/>
            <person name="Harrison M.J."/>
            <person name="Huang W."/>
            <person name="Hurgobin B."/>
            <person name="Li S."/>
            <person name="Liu C.W."/>
            <person name="McGrath A."/>
            <person name="Morahan G."/>
            <person name="Murray J."/>
            <person name="Weller J."/>
            <person name="Jian J."/>
            <person name="Singh K.B."/>
        </authorList>
    </citation>
    <scope>NUCLEOTIDE SEQUENCE [LARGE SCALE GENOMIC DNA]</scope>
    <source>
        <strain evidence="3">cv. Tanjil</strain>
        <tissue evidence="2">Whole plant</tissue>
    </source>
</reference>
<organism evidence="2 3">
    <name type="scientific">Lupinus angustifolius</name>
    <name type="common">Narrow-leaved blue lupine</name>
    <dbReference type="NCBI Taxonomy" id="3871"/>
    <lineage>
        <taxon>Eukaryota</taxon>
        <taxon>Viridiplantae</taxon>
        <taxon>Streptophyta</taxon>
        <taxon>Embryophyta</taxon>
        <taxon>Tracheophyta</taxon>
        <taxon>Spermatophyta</taxon>
        <taxon>Magnoliopsida</taxon>
        <taxon>eudicotyledons</taxon>
        <taxon>Gunneridae</taxon>
        <taxon>Pentapetalae</taxon>
        <taxon>rosids</taxon>
        <taxon>fabids</taxon>
        <taxon>Fabales</taxon>
        <taxon>Fabaceae</taxon>
        <taxon>Papilionoideae</taxon>
        <taxon>50 kb inversion clade</taxon>
        <taxon>genistoids sensu lato</taxon>
        <taxon>core genistoids</taxon>
        <taxon>Genisteae</taxon>
        <taxon>Lupinus</taxon>
    </lineage>
</organism>
<keyword evidence="3" id="KW-1185">Reference proteome</keyword>
<dbReference type="Pfam" id="PF07727">
    <property type="entry name" value="RVT_2"/>
    <property type="match status" value="1"/>
</dbReference>
<proteinExistence type="predicted"/>
<sequence length="462" mass="52757">MYKARLVAKGFHQQLGMDYNETFSPVVKLITIRILLTLTITFQWPLEQLDINNAFLNGLLNEKVYMQQPTCFQHSDKTLVCKLHKAIYGLKQAPKQWFEKLKGTLFSLGFTTSKCDNSLFIHFSSTYKLYVLVYVDDIIVTRSSQSHVQQLISSLNSAFALKQLGKLDYFLGIEVKHLQDGSLHLNQSKYVKDLLERAHMHLAKSAATPMASNCKLTKHGGQSFEDPTLYKSIVGALQYATITRPDIAFSVNKVCQFLSQPLQDHWTTVKRILRYLQCTNTYGIHLKPAPTLVPLFITTFCDVDWATDTDDQKSISGACLFLGPNPITWWSKKQNTISRSSTEVEYRSLALATQELSWVESLLTELQLPYKTPLVLCDNLNTIAMAHNHVLHNRTKHVELDLFFVRDKIQTKTLHVKHIPSEFRTIDVLTKHLSTNKFLSLRRQLKVQEASVASMGYIRDLG</sequence>
<protein>
    <recommendedName>
        <fullName evidence="1">Reverse transcriptase Ty1/copia-type domain-containing protein</fullName>
    </recommendedName>
</protein>
<evidence type="ECO:0000313" key="3">
    <source>
        <dbReference type="Proteomes" id="UP000188354"/>
    </source>
</evidence>
<dbReference type="PANTHER" id="PTHR11439">
    <property type="entry name" value="GAG-POL-RELATED RETROTRANSPOSON"/>
    <property type="match status" value="1"/>
</dbReference>
<accession>A0A394DDS0</accession>
<evidence type="ECO:0000259" key="1">
    <source>
        <dbReference type="Pfam" id="PF07727"/>
    </source>
</evidence>
<dbReference type="EMBL" id="MLAU01019728">
    <property type="protein sequence ID" value="OIW21109.1"/>
    <property type="molecule type" value="Genomic_DNA"/>
</dbReference>
<feature type="domain" description="Reverse transcriptase Ty1/copia-type" evidence="1">
    <location>
        <begin position="2"/>
        <end position="211"/>
    </location>
</feature>
<dbReference type="InterPro" id="IPR013103">
    <property type="entry name" value="RVT_2"/>
</dbReference>
<dbReference type="InterPro" id="IPR043502">
    <property type="entry name" value="DNA/RNA_pol_sf"/>
</dbReference>
<dbReference type="Proteomes" id="UP000188354">
    <property type="component" value="Unassembled WGS sequence"/>
</dbReference>
<dbReference type="AlphaFoldDB" id="A0A394DDS0"/>
<evidence type="ECO:0000313" key="2">
    <source>
        <dbReference type="EMBL" id="OIW21109.1"/>
    </source>
</evidence>
<dbReference type="CDD" id="cd09272">
    <property type="entry name" value="RNase_HI_RT_Ty1"/>
    <property type="match status" value="1"/>
</dbReference>
<dbReference type="PANTHER" id="PTHR11439:SF455">
    <property type="entry name" value="RLK (RECEPTOR-LIKE PROTEIN KINASE) 8, PUTATIVE-RELATED"/>
    <property type="match status" value="1"/>
</dbReference>
<dbReference type="SUPFAM" id="SSF56672">
    <property type="entry name" value="DNA/RNA polymerases"/>
    <property type="match status" value="1"/>
</dbReference>
<name>A0A394DDS0_LUPAN</name>
<dbReference type="Gramene" id="OIW21109">
    <property type="protein sequence ID" value="OIW21109"/>
    <property type="gene ID" value="TanjilG_29361"/>
</dbReference>
<gene>
    <name evidence="2" type="ORF">TanjilG_29361</name>
</gene>